<gene>
    <name evidence="2" type="ORF">PFLUV_G00220180</name>
</gene>
<dbReference type="AlphaFoldDB" id="A0A6A5EAX3"/>
<organism evidence="2 3">
    <name type="scientific">Perca fluviatilis</name>
    <name type="common">European perch</name>
    <dbReference type="NCBI Taxonomy" id="8168"/>
    <lineage>
        <taxon>Eukaryota</taxon>
        <taxon>Metazoa</taxon>
        <taxon>Chordata</taxon>
        <taxon>Craniata</taxon>
        <taxon>Vertebrata</taxon>
        <taxon>Euteleostomi</taxon>
        <taxon>Actinopterygii</taxon>
        <taxon>Neopterygii</taxon>
        <taxon>Teleostei</taxon>
        <taxon>Neoteleostei</taxon>
        <taxon>Acanthomorphata</taxon>
        <taxon>Eupercaria</taxon>
        <taxon>Perciformes</taxon>
        <taxon>Percoidei</taxon>
        <taxon>Percidae</taxon>
        <taxon>Percinae</taxon>
        <taxon>Perca</taxon>
    </lineage>
</organism>
<feature type="region of interest" description="Disordered" evidence="1">
    <location>
        <begin position="1"/>
        <end position="24"/>
    </location>
</feature>
<accession>A0A6A5EAX3</accession>
<protein>
    <submittedName>
        <fullName evidence="2">Uncharacterized protein</fullName>
    </submittedName>
</protein>
<evidence type="ECO:0000313" key="2">
    <source>
        <dbReference type="EMBL" id="KAF1375439.1"/>
    </source>
</evidence>
<dbReference type="EMBL" id="VHII01000019">
    <property type="protein sequence ID" value="KAF1375439.1"/>
    <property type="molecule type" value="Genomic_DNA"/>
</dbReference>
<comment type="caution">
    <text evidence="2">The sequence shown here is derived from an EMBL/GenBank/DDBJ whole genome shotgun (WGS) entry which is preliminary data.</text>
</comment>
<evidence type="ECO:0000256" key="1">
    <source>
        <dbReference type="SAM" id="MobiDB-lite"/>
    </source>
</evidence>
<name>A0A6A5EAX3_PERFL</name>
<reference evidence="2 3" key="1">
    <citation type="submission" date="2019-06" db="EMBL/GenBank/DDBJ databases">
        <title>A chromosome-scale genome assembly of the European perch, Perca fluviatilis.</title>
        <authorList>
            <person name="Roques C."/>
            <person name="Zahm M."/>
            <person name="Cabau C."/>
            <person name="Klopp C."/>
            <person name="Bouchez O."/>
            <person name="Donnadieu C."/>
            <person name="Kuhl H."/>
            <person name="Gislard M."/>
            <person name="Guendouz S."/>
            <person name="Journot L."/>
            <person name="Haffray P."/>
            <person name="Bestin A."/>
            <person name="Morvezen R."/>
            <person name="Feron R."/>
            <person name="Wen M."/>
            <person name="Jouanno E."/>
            <person name="Herpin A."/>
            <person name="Schartl M."/>
            <person name="Postlethwait J."/>
            <person name="Schaerlinger B."/>
            <person name="Chardard D."/>
            <person name="Lecocq T."/>
            <person name="Poncet C."/>
            <person name="Jaffrelo L."/>
            <person name="Lampietro C."/>
            <person name="Guiguen Y."/>
        </authorList>
    </citation>
    <scope>NUCLEOTIDE SEQUENCE [LARGE SCALE GENOMIC DNA]</scope>
    <source>
        <tissue evidence="2">Blood</tissue>
    </source>
</reference>
<dbReference type="Proteomes" id="UP000465112">
    <property type="component" value="Chromosome 19"/>
</dbReference>
<sequence>MHKELNGRQRGTRPTSSDAEDQCKGRKCLAQRLLNITAGEEESSHFTNFDRDFLRPTAILNQVDLVPAE</sequence>
<keyword evidence="3" id="KW-1185">Reference proteome</keyword>
<proteinExistence type="predicted"/>
<evidence type="ECO:0000313" key="3">
    <source>
        <dbReference type="Proteomes" id="UP000465112"/>
    </source>
</evidence>